<proteinExistence type="predicted"/>
<protein>
    <submittedName>
        <fullName evidence="1">Molybdenum cofactor biosynthesis protein MoaE</fullName>
    </submittedName>
</protein>
<gene>
    <name evidence="1" type="ORF">F8O03_06430</name>
</gene>
<dbReference type="PANTHER" id="PTHR23404">
    <property type="entry name" value="MOLYBDOPTERIN SYNTHASE RELATED"/>
    <property type="match status" value="1"/>
</dbReference>
<dbReference type="InterPro" id="IPR003448">
    <property type="entry name" value="Mopterin_biosynth_MoaE"/>
</dbReference>
<dbReference type="SUPFAM" id="SSF54690">
    <property type="entry name" value="Molybdopterin synthase subunit MoaE"/>
    <property type="match status" value="1"/>
</dbReference>
<dbReference type="AlphaFoldDB" id="A0A7J5B1Z9"/>
<reference evidence="1 2" key="1">
    <citation type="submission" date="2019-09" db="EMBL/GenBank/DDBJ databases">
        <title>Phylogeny of genus Pseudoclavibacter and closely related genus.</title>
        <authorList>
            <person name="Li Y."/>
        </authorList>
    </citation>
    <scope>NUCLEOTIDE SEQUENCE [LARGE SCALE GENOMIC DNA]</scope>
    <source>
        <strain evidence="1 2">THG-MD12</strain>
    </source>
</reference>
<evidence type="ECO:0000313" key="2">
    <source>
        <dbReference type="Proteomes" id="UP000490386"/>
    </source>
</evidence>
<evidence type="ECO:0000313" key="1">
    <source>
        <dbReference type="EMBL" id="KAB1638050.1"/>
    </source>
</evidence>
<dbReference type="RefSeq" id="WP_151423153.1">
    <property type="nucleotide sequence ID" value="NZ_WBJX01000002.1"/>
</dbReference>
<dbReference type="OrthoDB" id="9794429at2"/>
<dbReference type="GO" id="GO:0006777">
    <property type="term" value="P:Mo-molybdopterin cofactor biosynthetic process"/>
    <property type="evidence" value="ECO:0007669"/>
    <property type="project" value="InterPro"/>
</dbReference>
<dbReference type="CDD" id="cd00756">
    <property type="entry name" value="MoaE"/>
    <property type="match status" value="1"/>
</dbReference>
<dbReference type="Pfam" id="PF02391">
    <property type="entry name" value="MoaE"/>
    <property type="match status" value="1"/>
</dbReference>
<dbReference type="EMBL" id="WBJX01000002">
    <property type="protein sequence ID" value="KAB1638050.1"/>
    <property type="molecule type" value="Genomic_DNA"/>
</dbReference>
<accession>A0A7J5B1Z9</accession>
<dbReference type="InterPro" id="IPR036563">
    <property type="entry name" value="MoaE_sf"/>
</dbReference>
<keyword evidence="2" id="KW-1185">Reference proteome</keyword>
<dbReference type="Proteomes" id="UP000490386">
    <property type="component" value="Unassembled WGS sequence"/>
</dbReference>
<dbReference type="Gene3D" id="3.90.1170.40">
    <property type="entry name" value="Molybdopterin biosynthesis MoaE subunit"/>
    <property type="match status" value="1"/>
</dbReference>
<organism evidence="1 2">
    <name type="scientific">Pseudoclavibacter terrae</name>
    <dbReference type="NCBI Taxonomy" id="1530195"/>
    <lineage>
        <taxon>Bacteria</taxon>
        <taxon>Bacillati</taxon>
        <taxon>Actinomycetota</taxon>
        <taxon>Actinomycetes</taxon>
        <taxon>Micrococcales</taxon>
        <taxon>Microbacteriaceae</taxon>
        <taxon>Pseudoclavibacter</taxon>
    </lineage>
</organism>
<sequence>MTGTPIARVTTDELQLAAHLAAVDDPRAGAVVTFVGQIRDHDPEATGRVVSLDYTAHPDAERVLEGLVARHARDGVRVAVSHRIGHLEVGDIALIACVSSAHRGEAYDVSRALVEDVKSEVPIWKQQHEADGAASWVGLP</sequence>
<comment type="caution">
    <text evidence="1">The sequence shown here is derived from an EMBL/GenBank/DDBJ whole genome shotgun (WGS) entry which is preliminary data.</text>
</comment>
<name>A0A7J5B1Z9_9MICO</name>